<protein>
    <submittedName>
        <fullName evidence="2">Uncharacterized protein LOC102804073</fullName>
    </submittedName>
</protein>
<dbReference type="InterPro" id="IPR027421">
    <property type="entry name" value="DNA_pol_lamdba_lyase_dom_sf"/>
</dbReference>
<dbReference type="RefSeq" id="XP_006813158.1">
    <property type="nucleotide sequence ID" value="XM_006813095.1"/>
</dbReference>
<dbReference type="Proteomes" id="UP000694865">
    <property type="component" value="Unplaced"/>
</dbReference>
<reference evidence="2" key="1">
    <citation type="submission" date="2025-08" db="UniProtKB">
        <authorList>
            <consortium name="RefSeq"/>
        </authorList>
    </citation>
    <scope>IDENTIFICATION</scope>
    <source>
        <tissue evidence="2">Testes</tissue>
    </source>
</reference>
<evidence type="ECO:0000313" key="1">
    <source>
        <dbReference type="Proteomes" id="UP000694865"/>
    </source>
</evidence>
<name>A0ABM0LZG7_SACKO</name>
<proteinExistence type="predicted"/>
<dbReference type="SUPFAM" id="SSF47802">
    <property type="entry name" value="DNA polymerase beta, N-terminal domain-like"/>
    <property type="match status" value="1"/>
</dbReference>
<sequence>MPKQYPDLRFKYIRGLIRHERDQRRQHYLKQAAEWTSKAIVSLSLTDAPIRSIKQAQKLEGIGGVTGRVIKENIDNNETIKEDPPCIGKYISSAAALLVSMLNAQEILHKERVLKNNVVVLIGTRPDVHSPKHDTQTDSNIQPHNTHAKCLENGASDALYSNDDGLDGILLLVDIHEQGGRDVDWVRQVGSVSYLNP</sequence>
<organism evidence="1 2">
    <name type="scientific">Saccoglossus kowalevskii</name>
    <name type="common">Acorn worm</name>
    <dbReference type="NCBI Taxonomy" id="10224"/>
    <lineage>
        <taxon>Eukaryota</taxon>
        <taxon>Metazoa</taxon>
        <taxon>Hemichordata</taxon>
        <taxon>Enteropneusta</taxon>
        <taxon>Harrimaniidae</taxon>
        <taxon>Saccoglossus</taxon>
    </lineage>
</organism>
<dbReference type="GeneID" id="102804073"/>
<evidence type="ECO:0000313" key="2">
    <source>
        <dbReference type="RefSeq" id="XP_006813158.1"/>
    </source>
</evidence>
<accession>A0ABM0LZG7</accession>
<gene>
    <name evidence="2" type="primary">LOC102804073</name>
</gene>
<keyword evidence="1" id="KW-1185">Reference proteome</keyword>